<dbReference type="AlphaFoldDB" id="V5WKS5"/>
<dbReference type="Proteomes" id="UP000018680">
    <property type="component" value="Chromosome"/>
</dbReference>
<evidence type="ECO:0000313" key="6">
    <source>
        <dbReference type="Proteomes" id="UP000018680"/>
    </source>
</evidence>
<keyword evidence="2" id="KW-0547">Nucleotide-binding</keyword>
<dbReference type="SUPFAM" id="SSF52540">
    <property type="entry name" value="P-loop containing nucleoside triphosphate hydrolases"/>
    <property type="match status" value="1"/>
</dbReference>
<dbReference type="Gene3D" id="3.40.50.300">
    <property type="entry name" value="P-loop containing nucleotide triphosphate hydrolases"/>
    <property type="match status" value="1"/>
</dbReference>
<name>V5WKS5_9SPIO</name>
<accession>V5WKS5</accession>
<keyword evidence="6" id="KW-1185">Reference proteome</keyword>
<feature type="domain" description="ABC transporter" evidence="4">
    <location>
        <begin position="8"/>
        <end position="234"/>
    </location>
</feature>
<dbReference type="InterPro" id="IPR027417">
    <property type="entry name" value="P-loop_NTPase"/>
</dbReference>
<keyword evidence="3 5" id="KW-0067">ATP-binding</keyword>
<dbReference type="PANTHER" id="PTHR42788">
    <property type="entry name" value="TAURINE IMPORT ATP-BINDING PROTEIN-RELATED"/>
    <property type="match status" value="1"/>
</dbReference>
<keyword evidence="1" id="KW-0813">Transport</keyword>
<gene>
    <name evidence="5" type="ORF">L21SP2_3009</name>
</gene>
<evidence type="ECO:0000259" key="4">
    <source>
        <dbReference type="PROSITE" id="PS50893"/>
    </source>
</evidence>
<dbReference type="PANTHER" id="PTHR42788:SF13">
    <property type="entry name" value="ALIPHATIC SULFONATES IMPORT ATP-BINDING PROTEIN SSUB"/>
    <property type="match status" value="1"/>
</dbReference>
<dbReference type="InterPro" id="IPR050166">
    <property type="entry name" value="ABC_transporter_ATP-bind"/>
</dbReference>
<dbReference type="eggNOG" id="COG1116">
    <property type="taxonomic scope" value="Bacteria"/>
</dbReference>
<dbReference type="OrthoDB" id="9801958at2"/>
<reference evidence="5 6" key="1">
    <citation type="journal article" date="2015" name="Stand. Genomic Sci.">
        <title>Complete genome sequence and description of Salinispira pacifica gen. nov., sp. nov., a novel spirochaete isolated form a hypersaline microbial mat.</title>
        <authorList>
            <person name="Ben Hania W."/>
            <person name="Joseph M."/>
            <person name="Schumann P."/>
            <person name="Bunk B."/>
            <person name="Fiebig A."/>
            <person name="Sproer C."/>
            <person name="Klenk H.P."/>
            <person name="Fardeau M.L."/>
            <person name="Spring S."/>
        </authorList>
    </citation>
    <scope>NUCLEOTIDE SEQUENCE [LARGE SCALE GENOMIC DNA]</scope>
    <source>
        <strain evidence="5 6">L21-RPul-D2</strain>
    </source>
</reference>
<evidence type="ECO:0000256" key="1">
    <source>
        <dbReference type="ARBA" id="ARBA00022448"/>
    </source>
</evidence>
<evidence type="ECO:0000256" key="3">
    <source>
        <dbReference type="ARBA" id="ARBA00022840"/>
    </source>
</evidence>
<evidence type="ECO:0000256" key="2">
    <source>
        <dbReference type="ARBA" id="ARBA00022741"/>
    </source>
</evidence>
<dbReference type="STRING" id="1307761.L21SP2_3009"/>
<dbReference type="InterPro" id="IPR003439">
    <property type="entry name" value="ABC_transporter-like_ATP-bd"/>
</dbReference>
<dbReference type="Pfam" id="PF00005">
    <property type="entry name" value="ABC_tran"/>
    <property type="match status" value="1"/>
</dbReference>
<dbReference type="HOGENOM" id="CLU_000604_1_22_12"/>
<organism evidence="5 6">
    <name type="scientific">Salinispira pacifica</name>
    <dbReference type="NCBI Taxonomy" id="1307761"/>
    <lineage>
        <taxon>Bacteria</taxon>
        <taxon>Pseudomonadati</taxon>
        <taxon>Spirochaetota</taxon>
        <taxon>Spirochaetia</taxon>
        <taxon>Spirochaetales</taxon>
        <taxon>Spirochaetaceae</taxon>
        <taxon>Salinispira</taxon>
    </lineage>
</organism>
<dbReference type="PROSITE" id="PS50893">
    <property type="entry name" value="ABC_TRANSPORTER_2"/>
    <property type="match status" value="1"/>
</dbReference>
<dbReference type="RefSeq" id="WP_024269250.1">
    <property type="nucleotide sequence ID" value="NC_023035.1"/>
</dbReference>
<proteinExistence type="predicted"/>
<sequence length="274" mass="30138">MSTATGVIHLEKLTMRYTGGGGISSVSFSVPEGSSLSVIGSSGCGKTTLAHLIAGLLEAQSGKCTIPTGHRISLVQQKDALFPWLSARKNIELGAGGHRRRGGEGRQDQFKAQANDLSRKMGISQCMDRYPAQLSGGERQRVSIARALMSGADILILDEPCAALDAFTRERLQDLLLELQQERRLTAIYITHNIEEALFLSPRIMVMGQGRVHAMVENSMFPDSGARTRQEFYARVLELRRVLDEAAPALDAAATERKEEYSILNQRSERNHEE</sequence>
<dbReference type="GO" id="GO:0005524">
    <property type="term" value="F:ATP binding"/>
    <property type="evidence" value="ECO:0007669"/>
    <property type="project" value="UniProtKB-KW"/>
</dbReference>
<evidence type="ECO:0000313" key="5">
    <source>
        <dbReference type="EMBL" id="AHC16353.1"/>
    </source>
</evidence>
<dbReference type="KEGG" id="slr:L21SP2_3009"/>
<dbReference type="PROSITE" id="PS00211">
    <property type="entry name" value="ABC_TRANSPORTER_1"/>
    <property type="match status" value="1"/>
</dbReference>
<dbReference type="InterPro" id="IPR003593">
    <property type="entry name" value="AAA+_ATPase"/>
</dbReference>
<dbReference type="InterPro" id="IPR017871">
    <property type="entry name" value="ABC_transporter-like_CS"/>
</dbReference>
<dbReference type="EMBL" id="CP006939">
    <property type="protein sequence ID" value="AHC16353.1"/>
    <property type="molecule type" value="Genomic_DNA"/>
</dbReference>
<dbReference type="GO" id="GO:0016887">
    <property type="term" value="F:ATP hydrolysis activity"/>
    <property type="evidence" value="ECO:0007669"/>
    <property type="project" value="InterPro"/>
</dbReference>
<protein>
    <submittedName>
        <fullName evidence="5">Taurine transport ATP-binding protein TauB</fullName>
    </submittedName>
</protein>
<dbReference type="SMART" id="SM00382">
    <property type="entry name" value="AAA"/>
    <property type="match status" value="1"/>
</dbReference>